<dbReference type="GO" id="GO:0070490">
    <property type="term" value="P:protein pupylation"/>
    <property type="evidence" value="ECO:0007669"/>
    <property type="project" value="InterPro"/>
</dbReference>
<dbReference type="NCBIfam" id="TIGR03687">
    <property type="entry name" value="pupylate_cterm"/>
    <property type="match status" value="1"/>
</dbReference>
<gene>
    <name evidence="1" type="ORF">UFOPK1740_00267</name>
</gene>
<protein>
    <submittedName>
        <fullName evidence="1">Unannotated protein</fullName>
    </submittedName>
</protein>
<dbReference type="GO" id="GO:0019941">
    <property type="term" value="P:modification-dependent protein catabolic process"/>
    <property type="evidence" value="ECO:0007669"/>
    <property type="project" value="InterPro"/>
</dbReference>
<dbReference type="GO" id="GO:0010498">
    <property type="term" value="P:proteasomal protein catabolic process"/>
    <property type="evidence" value="ECO:0007669"/>
    <property type="project" value="InterPro"/>
</dbReference>
<dbReference type="InterPro" id="IPR008515">
    <property type="entry name" value="Ubiquitin-like_Pup"/>
</dbReference>
<dbReference type="GO" id="GO:0070628">
    <property type="term" value="F:proteasome binding"/>
    <property type="evidence" value="ECO:0007669"/>
    <property type="project" value="InterPro"/>
</dbReference>
<dbReference type="Pfam" id="PF05639">
    <property type="entry name" value="Pup"/>
    <property type="match status" value="1"/>
</dbReference>
<sequence>MSEQVHRPKSGNQNNFDDVEVAFTKPQTTDIDSVLNEIDAVLEKNAEEFVKGFIQKGGQ</sequence>
<reference evidence="1" key="1">
    <citation type="submission" date="2020-05" db="EMBL/GenBank/DDBJ databases">
        <authorList>
            <person name="Chiriac C."/>
            <person name="Salcher M."/>
            <person name="Ghai R."/>
            <person name="Kavagutti S V."/>
        </authorList>
    </citation>
    <scope>NUCLEOTIDE SEQUENCE</scope>
</reference>
<dbReference type="EMBL" id="CAEZTU010000007">
    <property type="protein sequence ID" value="CAB4571451.1"/>
    <property type="molecule type" value="Genomic_DNA"/>
</dbReference>
<dbReference type="AlphaFoldDB" id="A0A6J6E516"/>
<name>A0A6J6E516_9ZZZZ</name>
<accession>A0A6J6E516</accession>
<organism evidence="1">
    <name type="scientific">freshwater metagenome</name>
    <dbReference type="NCBI Taxonomy" id="449393"/>
    <lineage>
        <taxon>unclassified sequences</taxon>
        <taxon>metagenomes</taxon>
        <taxon>ecological metagenomes</taxon>
    </lineage>
</organism>
<dbReference type="GO" id="GO:0031386">
    <property type="term" value="F:protein tag activity"/>
    <property type="evidence" value="ECO:0007669"/>
    <property type="project" value="InterPro"/>
</dbReference>
<evidence type="ECO:0000313" key="1">
    <source>
        <dbReference type="EMBL" id="CAB4571451.1"/>
    </source>
</evidence>
<proteinExistence type="predicted"/>